<dbReference type="GO" id="GO:0043531">
    <property type="term" value="F:ADP binding"/>
    <property type="evidence" value="ECO:0007669"/>
    <property type="project" value="InterPro"/>
</dbReference>
<dbReference type="InterPro" id="IPR044974">
    <property type="entry name" value="Disease_R_plants"/>
</dbReference>
<dbReference type="STRING" id="22663.A0A2I0IZ11"/>
<dbReference type="InterPro" id="IPR002182">
    <property type="entry name" value="NB-ARC"/>
</dbReference>
<comment type="caution">
    <text evidence="6">The sequence shown here is derived from an EMBL/GenBank/DDBJ whole genome shotgun (WGS) entry which is preliminary data.</text>
</comment>
<dbReference type="Pfam" id="PF23282">
    <property type="entry name" value="WHD_ROQ1"/>
    <property type="match status" value="1"/>
</dbReference>
<protein>
    <recommendedName>
        <fullName evidence="5">AAA+ ATPase domain-containing protein</fullName>
    </recommendedName>
</protein>
<evidence type="ECO:0000256" key="3">
    <source>
        <dbReference type="ARBA" id="ARBA00022821"/>
    </source>
</evidence>
<gene>
    <name evidence="6" type="ORF">CRG98_030381</name>
</gene>
<name>A0A2I0IZ11_PUNGR</name>
<dbReference type="Pfam" id="PF23598">
    <property type="entry name" value="LRR_14"/>
    <property type="match status" value="1"/>
</dbReference>
<evidence type="ECO:0000256" key="4">
    <source>
        <dbReference type="ARBA" id="ARBA00023027"/>
    </source>
</evidence>
<dbReference type="Gene3D" id="3.40.50.300">
    <property type="entry name" value="P-loop containing nucleotide triphosphate hydrolases"/>
    <property type="match status" value="1"/>
</dbReference>
<dbReference type="InterPro" id="IPR055414">
    <property type="entry name" value="LRR_R13L4/SHOC2-like"/>
</dbReference>
<dbReference type="InterPro" id="IPR027417">
    <property type="entry name" value="P-loop_NTPase"/>
</dbReference>
<dbReference type="EMBL" id="PGOL01002259">
    <property type="protein sequence ID" value="PKI49232.1"/>
    <property type="molecule type" value="Genomic_DNA"/>
</dbReference>
<evidence type="ECO:0000313" key="7">
    <source>
        <dbReference type="Proteomes" id="UP000233551"/>
    </source>
</evidence>
<dbReference type="InterPro" id="IPR058192">
    <property type="entry name" value="WHD_ROQ1-like"/>
</dbReference>
<evidence type="ECO:0000256" key="1">
    <source>
        <dbReference type="ARBA" id="ARBA00022614"/>
    </source>
</evidence>
<dbReference type="InterPro" id="IPR032675">
    <property type="entry name" value="LRR_dom_sf"/>
</dbReference>
<dbReference type="PANTHER" id="PTHR11017:SF570">
    <property type="entry name" value="DISEASE RESISTANCE PROTEIN (TIR-NBS CLASS)-RELATED"/>
    <property type="match status" value="1"/>
</dbReference>
<keyword evidence="2" id="KW-0677">Repeat</keyword>
<dbReference type="PANTHER" id="PTHR11017">
    <property type="entry name" value="LEUCINE-RICH REPEAT-CONTAINING PROTEIN"/>
    <property type="match status" value="1"/>
</dbReference>
<keyword evidence="4" id="KW-0520">NAD</keyword>
<dbReference type="SUPFAM" id="SSF52058">
    <property type="entry name" value="L domain-like"/>
    <property type="match status" value="3"/>
</dbReference>
<dbReference type="Pfam" id="PF00931">
    <property type="entry name" value="NB-ARC"/>
    <property type="match status" value="1"/>
</dbReference>
<evidence type="ECO:0000256" key="2">
    <source>
        <dbReference type="ARBA" id="ARBA00022737"/>
    </source>
</evidence>
<dbReference type="Gene3D" id="1.10.8.430">
    <property type="entry name" value="Helical domain of apoptotic protease-activating factors"/>
    <property type="match status" value="1"/>
</dbReference>
<dbReference type="SUPFAM" id="SSF52540">
    <property type="entry name" value="P-loop containing nucleoside triphosphate hydrolases"/>
    <property type="match status" value="1"/>
</dbReference>
<dbReference type="SMART" id="SM00382">
    <property type="entry name" value="AAA"/>
    <property type="match status" value="1"/>
</dbReference>
<dbReference type="GO" id="GO:0051707">
    <property type="term" value="P:response to other organism"/>
    <property type="evidence" value="ECO:0007669"/>
    <property type="project" value="UniProtKB-ARBA"/>
</dbReference>
<dbReference type="Proteomes" id="UP000233551">
    <property type="component" value="Unassembled WGS sequence"/>
</dbReference>
<proteinExistence type="predicted"/>
<reference evidence="6 7" key="1">
    <citation type="submission" date="2017-11" db="EMBL/GenBank/DDBJ databases">
        <title>De-novo sequencing of pomegranate (Punica granatum L.) genome.</title>
        <authorList>
            <person name="Akparov Z."/>
            <person name="Amiraslanov A."/>
            <person name="Hajiyeva S."/>
            <person name="Abbasov M."/>
            <person name="Kaur K."/>
            <person name="Hamwieh A."/>
            <person name="Solovyev V."/>
            <person name="Salamov A."/>
            <person name="Braich B."/>
            <person name="Kosarev P."/>
            <person name="Mahmoud A."/>
            <person name="Hajiyev E."/>
            <person name="Babayeva S."/>
            <person name="Izzatullayeva V."/>
            <person name="Mammadov A."/>
            <person name="Mammadov A."/>
            <person name="Sharifova S."/>
            <person name="Ojaghi J."/>
            <person name="Eynullazada K."/>
            <person name="Bayramov B."/>
            <person name="Abdulazimova A."/>
            <person name="Shahmuradov I."/>
        </authorList>
    </citation>
    <scope>NUCLEOTIDE SEQUENCE [LARGE SCALE GENOMIC DNA]</scope>
    <source>
        <strain evidence="7">cv. AG2017</strain>
        <tissue evidence="6">Leaf</tissue>
    </source>
</reference>
<sequence length="1020" mass="114609">MDLLDMGIEDVRIVGICGMGGVGKTAVAKFVCNQLMDQFEHCSFLSDIREKSLQPNGTESLQRQLVFDILRQKHKEIPNVDRGKSMLKGRLHNKKVLILLDDVDRSEQLSNLLSDLYYYAPGSRIIVTTRNLNVLDESRGDRIYRVTELNQDDAFLLFCKHAFRQNFPISEFADLSWQIAKATGGLPLAIEVIGSYLSAKLQEDVWREALDRLRKEPSVQDRLRISFDALNHDEREIFLDIACLYAGTDYRVLVLMWKACGFSPASTLQDLCQKSMVKIGDDKEVWMHDQIKDLGREIVHQENYGEPGERSRLWRHEDAIEVLEYEEGTSKVKAIRIDHGLEEAETRFRGQTFEKLTKLLCLELGTPQFSSFPPIKRLILDDCYALAVVHHSVGYLTTLESLSLKNCCSLERLPEELGSLTSLTELVVDGTLIQEIPASTGMACLKTLSAKWCKSLTRIPESIECLKKLQRLLLNHCRSLRDIPSSIGELQSLEELNLSHTSVWHLPYSVGNLINLRMLDISHSPVRTLPCFLGKLHKLEVLNASHCQSLAGSIPFELDSLPSLRILRLDHTGVTEIPSSIHGLFHLQTLDLRSCVLLRTLPELPFSLVNLKVTCRSPGSAFLTLSSFINLKQLEILGCIRLTEIPENIGGLSRLKELSIGDCPGIQSHPLLPSSLRCLRLSGLSSLESLPNLSNLGKLSSLSLTNCPRIVEIPGLKDIVSLRTLRVSGPLANLNALKNLTSLSYLSVDGCKFKRLPDLSELKGILHITVRQCRNLIEIQGFSSLRMLRSLSISDCTSLPMLTDLSGLKLLEMLNISGYKGMETLPDLSSLRKLKSLKLGGMEPTAFIHAIRELASLEIIDISSSRIQMLPDLSPLLELKQLKLHECQQLKQIPELTGLSSMEILDIYKCEAVVMLPNLSSLRLASLGMIDIYRCGAIEVLPDLSSLRLTSLEILEVSMCQALVMPEWTNRGREENIPGLSELASLKEFRDSGSWYVWRHSTFLCVKHWRSCQICQSYRD</sequence>
<feature type="domain" description="AAA+ ATPase" evidence="5">
    <location>
        <begin position="10"/>
        <end position="153"/>
    </location>
</feature>
<organism evidence="6 7">
    <name type="scientific">Punica granatum</name>
    <name type="common">Pomegranate</name>
    <dbReference type="NCBI Taxonomy" id="22663"/>
    <lineage>
        <taxon>Eukaryota</taxon>
        <taxon>Viridiplantae</taxon>
        <taxon>Streptophyta</taxon>
        <taxon>Embryophyta</taxon>
        <taxon>Tracheophyta</taxon>
        <taxon>Spermatophyta</taxon>
        <taxon>Magnoliopsida</taxon>
        <taxon>eudicotyledons</taxon>
        <taxon>Gunneridae</taxon>
        <taxon>Pentapetalae</taxon>
        <taxon>rosids</taxon>
        <taxon>malvids</taxon>
        <taxon>Myrtales</taxon>
        <taxon>Lythraceae</taxon>
        <taxon>Punica</taxon>
    </lineage>
</organism>
<dbReference type="InterPro" id="IPR003593">
    <property type="entry name" value="AAA+_ATPase"/>
</dbReference>
<dbReference type="InterPro" id="IPR042197">
    <property type="entry name" value="Apaf_helical"/>
</dbReference>
<keyword evidence="7" id="KW-1185">Reference proteome</keyword>
<evidence type="ECO:0000259" key="5">
    <source>
        <dbReference type="SMART" id="SM00382"/>
    </source>
</evidence>
<dbReference type="InterPro" id="IPR003591">
    <property type="entry name" value="Leu-rich_rpt_typical-subtyp"/>
</dbReference>
<dbReference type="PRINTS" id="PR00364">
    <property type="entry name" value="DISEASERSIST"/>
</dbReference>
<keyword evidence="1" id="KW-0433">Leucine-rich repeat</keyword>
<keyword evidence="3" id="KW-0611">Plant defense</keyword>
<accession>A0A2I0IZ11</accession>
<evidence type="ECO:0000313" key="6">
    <source>
        <dbReference type="EMBL" id="PKI49232.1"/>
    </source>
</evidence>
<dbReference type="AlphaFoldDB" id="A0A2I0IZ11"/>
<dbReference type="GO" id="GO:0006952">
    <property type="term" value="P:defense response"/>
    <property type="evidence" value="ECO:0007669"/>
    <property type="project" value="UniProtKB-KW"/>
</dbReference>
<dbReference type="Gene3D" id="3.80.10.10">
    <property type="entry name" value="Ribonuclease Inhibitor"/>
    <property type="match status" value="4"/>
</dbReference>
<dbReference type="SMART" id="SM00369">
    <property type="entry name" value="LRR_TYP"/>
    <property type="match status" value="5"/>
</dbReference>